<keyword evidence="4" id="KW-1185">Reference proteome</keyword>
<dbReference type="CDD" id="cd21451">
    <property type="entry name" value="DLC-like_TCTEX1D"/>
    <property type="match status" value="1"/>
</dbReference>
<comment type="similarity">
    <text evidence="1">Belongs to the dynein light chain Tctex-type family.</text>
</comment>
<reference evidence="3" key="2">
    <citation type="submission" date="2020-11" db="EMBL/GenBank/DDBJ databases">
        <authorList>
            <person name="McCartney M.A."/>
            <person name="Auch B."/>
            <person name="Kono T."/>
            <person name="Mallez S."/>
            <person name="Becker A."/>
            <person name="Gohl D.M."/>
            <person name="Silverstein K.A.T."/>
            <person name="Koren S."/>
            <person name="Bechman K.B."/>
            <person name="Herman A."/>
            <person name="Abrahante J.E."/>
            <person name="Garbe J."/>
        </authorList>
    </citation>
    <scope>NUCLEOTIDE SEQUENCE</scope>
    <source>
        <strain evidence="3">Duluth1</strain>
        <tissue evidence="3">Whole animal</tissue>
    </source>
</reference>
<protein>
    <submittedName>
        <fullName evidence="3">Uncharacterized protein</fullName>
    </submittedName>
</protein>
<dbReference type="GO" id="GO:0005868">
    <property type="term" value="C:cytoplasmic dynein complex"/>
    <property type="evidence" value="ECO:0007669"/>
    <property type="project" value="TreeGrafter"/>
</dbReference>
<comment type="caution">
    <text evidence="3">The sequence shown here is derived from an EMBL/GenBank/DDBJ whole genome shotgun (WGS) entry which is preliminary data.</text>
</comment>
<accession>A0A9D4N5U4</accession>
<dbReference type="GO" id="GO:0007018">
    <property type="term" value="P:microtubule-based movement"/>
    <property type="evidence" value="ECO:0007669"/>
    <property type="project" value="TreeGrafter"/>
</dbReference>
<evidence type="ECO:0000256" key="2">
    <source>
        <dbReference type="SAM" id="MobiDB-lite"/>
    </source>
</evidence>
<dbReference type="Gene3D" id="3.30.1140.40">
    <property type="entry name" value="Tctex-1"/>
    <property type="match status" value="1"/>
</dbReference>
<organism evidence="3 4">
    <name type="scientific">Dreissena polymorpha</name>
    <name type="common">Zebra mussel</name>
    <name type="synonym">Mytilus polymorpha</name>
    <dbReference type="NCBI Taxonomy" id="45954"/>
    <lineage>
        <taxon>Eukaryota</taxon>
        <taxon>Metazoa</taxon>
        <taxon>Spiralia</taxon>
        <taxon>Lophotrochozoa</taxon>
        <taxon>Mollusca</taxon>
        <taxon>Bivalvia</taxon>
        <taxon>Autobranchia</taxon>
        <taxon>Heteroconchia</taxon>
        <taxon>Euheterodonta</taxon>
        <taxon>Imparidentia</taxon>
        <taxon>Neoheterodontei</taxon>
        <taxon>Myida</taxon>
        <taxon>Dreissenoidea</taxon>
        <taxon>Dreissenidae</taxon>
        <taxon>Dreissena</taxon>
    </lineage>
</organism>
<feature type="compositionally biased region" description="Basic and acidic residues" evidence="2">
    <location>
        <begin position="39"/>
        <end position="55"/>
    </location>
</feature>
<dbReference type="Proteomes" id="UP000828390">
    <property type="component" value="Unassembled WGS sequence"/>
</dbReference>
<dbReference type="InterPro" id="IPR038586">
    <property type="entry name" value="Tctex-1-like_sf"/>
</dbReference>
<evidence type="ECO:0000256" key="1">
    <source>
        <dbReference type="ARBA" id="ARBA00005361"/>
    </source>
</evidence>
<dbReference type="PANTHER" id="PTHR21255:SF65">
    <property type="entry name" value="TCTEX1 DOMAIN-CONTAINING PROTEIN 2"/>
    <property type="match status" value="1"/>
</dbReference>
<reference evidence="3" key="1">
    <citation type="journal article" date="2019" name="bioRxiv">
        <title>The Genome of the Zebra Mussel, Dreissena polymorpha: A Resource for Invasive Species Research.</title>
        <authorList>
            <person name="McCartney M.A."/>
            <person name="Auch B."/>
            <person name="Kono T."/>
            <person name="Mallez S."/>
            <person name="Zhang Y."/>
            <person name="Obille A."/>
            <person name="Becker A."/>
            <person name="Abrahante J.E."/>
            <person name="Garbe J."/>
            <person name="Badalamenti J.P."/>
            <person name="Herman A."/>
            <person name="Mangelson H."/>
            <person name="Liachko I."/>
            <person name="Sullivan S."/>
            <person name="Sone E.D."/>
            <person name="Koren S."/>
            <person name="Silverstein K.A.T."/>
            <person name="Beckman K.B."/>
            <person name="Gohl D.M."/>
        </authorList>
    </citation>
    <scope>NUCLEOTIDE SEQUENCE</scope>
    <source>
        <strain evidence="3">Duluth1</strain>
        <tissue evidence="3">Whole animal</tissue>
    </source>
</reference>
<dbReference type="GO" id="GO:0045505">
    <property type="term" value="F:dynein intermediate chain binding"/>
    <property type="evidence" value="ECO:0007669"/>
    <property type="project" value="TreeGrafter"/>
</dbReference>
<name>A0A9D4N5U4_DREPO</name>
<feature type="region of interest" description="Disordered" evidence="2">
    <location>
        <begin position="31"/>
        <end position="55"/>
    </location>
</feature>
<proteinExistence type="inferred from homology"/>
<sequence length="201" mass="22298">MLTLPIDLQHFSVDGTVGKMDRRLMITTKPVLAPASKSESADSKMEDNQVDSERRPSVKINAAAVTSVLASFNKMQLLRQRTLAAKGNVTKATPLRTFNPREVKEEIERQLDTTLTGLTYDSKRASVLARSLSDTIKRKVKAMKFPRYKFVVFVTISSKSCLSMLVGSQCVWNAQIDTFATGTFINDSLVAVVTVFAVFQE</sequence>
<evidence type="ECO:0000313" key="3">
    <source>
        <dbReference type="EMBL" id="KAH3888401.1"/>
    </source>
</evidence>
<dbReference type="InterPro" id="IPR005334">
    <property type="entry name" value="Tctex-1-like"/>
</dbReference>
<dbReference type="PANTHER" id="PTHR21255">
    <property type="entry name" value="T-COMPLEX-ASSOCIATED-TESTIS-EXPRESSED 1/ DYNEIN LIGHT CHAIN"/>
    <property type="match status" value="1"/>
</dbReference>
<dbReference type="AlphaFoldDB" id="A0A9D4N5U4"/>
<dbReference type="EMBL" id="JAIWYP010000001">
    <property type="protein sequence ID" value="KAH3888401.1"/>
    <property type="molecule type" value="Genomic_DNA"/>
</dbReference>
<gene>
    <name evidence="3" type="ORF">DPMN_012434</name>
</gene>
<dbReference type="GO" id="GO:0005737">
    <property type="term" value="C:cytoplasm"/>
    <property type="evidence" value="ECO:0007669"/>
    <property type="project" value="TreeGrafter"/>
</dbReference>
<dbReference type="Pfam" id="PF03645">
    <property type="entry name" value="Tctex-1"/>
    <property type="match status" value="1"/>
</dbReference>
<evidence type="ECO:0000313" key="4">
    <source>
        <dbReference type="Proteomes" id="UP000828390"/>
    </source>
</evidence>